<evidence type="ECO:0000313" key="4">
    <source>
        <dbReference type="Proteomes" id="UP000093000"/>
    </source>
</evidence>
<feature type="domain" description="HMG box" evidence="2">
    <location>
        <begin position="109"/>
        <end position="175"/>
    </location>
</feature>
<dbReference type="EMBL" id="LUGH01000510">
    <property type="protein sequence ID" value="OBZ84437.1"/>
    <property type="molecule type" value="Genomic_DNA"/>
</dbReference>
<dbReference type="InterPro" id="IPR036910">
    <property type="entry name" value="HMG_box_dom_sf"/>
</dbReference>
<sequence>MDNREFLLEQLRQFLTTYKLSQYYDTFVNEGFDRLLSLLQRAIATARGVPLSTPIIIHYGYDDQDGASHMSKLGTTITTTTTTVTKTVQNPPSFKRHRSHQRKRRQYVPAKPVTAFDEFLKRLKNELSGDEHIELSDVVSIAHDRWNRLSSKQKERYEREALHANSDYVMDFNYDDQRVSDTSE</sequence>
<dbReference type="PROSITE" id="PS50118">
    <property type="entry name" value="HMG_BOX_2"/>
    <property type="match status" value="1"/>
</dbReference>
<dbReference type="AlphaFoldDB" id="A0A1C7N5Y3"/>
<evidence type="ECO:0000313" key="3">
    <source>
        <dbReference type="EMBL" id="OBZ84437.1"/>
    </source>
</evidence>
<proteinExistence type="predicted"/>
<accession>A0A1C7N5Y3</accession>
<keyword evidence="1" id="KW-0539">Nucleus</keyword>
<gene>
    <name evidence="3" type="ORF">A0J61_07510</name>
</gene>
<dbReference type="STRING" id="101091.A0A1C7N5Y3"/>
<evidence type="ECO:0000259" key="2">
    <source>
        <dbReference type="PROSITE" id="PS50118"/>
    </source>
</evidence>
<keyword evidence="1" id="KW-0238">DNA-binding</keyword>
<dbReference type="Gene3D" id="1.10.30.10">
    <property type="entry name" value="High mobility group box domain"/>
    <property type="match status" value="1"/>
</dbReference>
<dbReference type="GO" id="GO:0003677">
    <property type="term" value="F:DNA binding"/>
    <property type="evidence" value="ECO:0007669"/>
    <property type="project" value="UniProtKB-UniRule"/>
</dbReference>
<evidence type="ECO:0000256" key="1">
    <source>
        <dbReference type="PROSITE-ProRule" id="PRU00267"/>
    </source>
</evidence>
<protein>
    <recommendedName>
        <fullName evidence="2">HMG box domain-containing protein</fullName>
    </recommendedName>
</protein>
<keyword evidence="4" id="KW-1185">Reference proteome</keyword>
<dbReference type="Proteomes" id="UP000093000">
    <property type="component" value="Unassembled WGS sequence"/>
</dbReference>
<dbReference type="GO" id="GO:0005634">
    <property type="term" value="C:nucleus"/>
    <property type="evidence" value="ECO:0007669"/>
    <property type="project" value="UniProtKB-UniRule"/>
</dbReference>
<dbReference type="OrthoDB" id="1919336at2759"/>
<reference evidence="3 4" key="1">
    <citation type="submission" date="2016-03" db="EMBL/GenBank/DDBJ databases">
        <title>Choanephora cucurbitarum.</title>
        <authorList>
            <person name="Min B."/>
            <person name="Park H."/>
            <person name="Park J.-H."/>
            <person name="Shin H.-D."/>
            <person name="Choi I.-G."/>
        </authorList>
    </citation>
    <scope>NUCLEOTIDE SEQUENCE [LARGE SCALE GENOMIC DNA]</scope>
    <source>
        <strain evidence="3 4">KUS-F28377</strain>
    </source>
</reference>
<dbReference type="InParanoid" id="A0A1C7N5Y3"/>
<feature type="DNA-binding region" description="HMG box" evidence="1">
    <location>
        <begin position="109"/>
        <end position="175"/>
    </location>
</feature>
<comment type="caution">
    <text evidence="3">The sequence shown here is derived from an EMBL/GenBank/DDBJ whole genome shotgun (WGS) entry which is preliminary data.</text>
</comment>
<name>A0A1C7N5Y3_9FUNG</name>
<dbReference type="InterPro" id="IPR009071">
    <property type="entry name" value="HMG_box_dom"/>
</dbReference>
<organism evidence="3 4">
    <name type="scientific">Choanephora cucurbitarum</name>
    <dbReference type="NCBI Taxonomy" id="101091"/>
    <lineage>
        <taxon>Eukaryota</taxon>
        <taxon>Fungi</taxon>
        <taxon>Fungi incertae sedis</taxon>
        <taxon>Mucoromycota</taxon>
        <taxon>Mucoromycotina</taxon>
        <taxon>Mucoromycetes</taxon>
        <taxon>Mucorales</taxon>
        <taxon>Mucorineae</taxon>
        <taxon>Choanephoraceae</taxon>
        <taxon>Choanephoroideae</taxon>
        <taxon>Choanephora</taxon>
    </lineage>
</organism>
<dbReference type="SUPFAM" id="SSF47095">
    <property type="entry name" value="HMG-box"/>
    <property type="match status" value="1"/>
</dbReference>